<dbReference type="InterPro" id="IPR017827">
    <property type="entry name" value="HSQ_synthase_HpnC"/>
</dbReference>
<proteinExistence type="predicted"/>
<name>A0A1I1NA99_9GAMM</name>
<organism evidence="1 2">
    <name type="scientific">Thiohalospira halophila DSM 15071</name>
    <dbReference type="NCBI Taxonomy" id="1123397"/>
    <lineage>
        <taxon>Bacteria</taxon>
        <taxon>Pseudomonadati</taxon>
        <taxon>Pseudomonadota</taxon>
        <taxon>Gammaproteobacteria</taxon>
        <taxon>Thiohalospirales</taxon>
        <taxon>Thiohalospiraceae</taxon>
        <taxon>Thiohalospira</taxon>
    </lineage>
</organism>
<accession>A0A1I1NA99</accession>
<dbReference type="InterPro" id="IPR033904">
    <property type="entry name" value="Trans_IPPS_HH"/>
</dbReference>
<gene>
    <name evidence="1" type="ORF">SAMN05660831_00187</name>
</gene>
<dbReference type="Gene3D" id="1.10.600.10">
    <property type="entry name" value="Farnesyl Diphosphate Synthase"/>
    <property type="match status" value="1"/>
</dbReference>
<dbReference type="CDD" id="cd00683">
    <property type="entry name" value="Trans_IPPS_HH"/>
    <property type="match status" value="1"/>
</dbReference>
<dbReference type="SFLD" id="SFLDG01018">
    <property type="entry name" value="Squalene/Phytoene_Synthase_Lik"/>
    <property type="match status" value="1"/>
</dbReference>
<dbReference type="GO" id="GO:0051996">
    <property type="term" value="F:squalene synthase [NAD(P)H] activity"/>
    <property type="evidence" value="ECO:0007669"/>
    <property type="project" value="InterPro"/>
</dbReference>
<dbReference type="PANTHER" id="PTHR31480">
    <property type="entry name" value="BIFUNCTIONAL LYCOPENE CYCLASE/PHYTOENE SYNTHASE"/>
    <property type="match status" value="1"/>
</dbReference>
<dbReference type="Pfam" id="PF00494">
    <property type="entry name" value="SQS_PSY"/>
    <property type="match status" value="1"/>
</dbReference>
<dbReference type="SUPFAM" id="SSF48576">
    <property type="entry name" value="Terpenoid synthases"/>
    <property type="match status" value="1"/>
</dbReference>
<evidence type="ECO:0000313" key="2">
    <source>
        <dbReference type="Proteomes" id="UP000198611"/>
    </source>
</evidence>
<dbReference type="NCBIfam" id="TIGR03464">
    <property type="entry name" value="HpnC"/>
    <property type="match status" value="1"/>
</dbReference>
<dbReference type="GO" id="GO:0004311">
    <property type="term" value="F:geranylgeranyl diphosphate synthase activity"/>
    <property type="evidence" value="ECO:0007669"/>
    <property type="project" value="InterPro"/>
</dbReference>
<dbReference type="InterPro" id="IPR002060">
    <property type="entry name" value="Squ/phyt_synthse"/>
</dbReference>
<sequence>MNPRTAYRECRRRARRHYENFPVASLALPRRLRDPVAAIYAFAREADDLADEGEMAAEERLAALDERERRLEAAVAGTPDPEDPVQVALADAIPRYRLPVQPFRDLLSAFRQDVTKSRYADFGEVMDYCRRSANPVGRLLLALYGVEDERTIAHSDALCSGLQLVNFLQDIRQDIDESDRIYLPAADMERHGVTERHLREGISDPAMRGLLREQIERARRLLRGGAQLGKRLPGRAGFEARLILYGGVRTLGRLHDQKDDLFSRPRLRLRDKAWVFWRALRPR</sequence>
<evidence type="ECO:0000313" key="1">
    <source>
        <dbReference type="EMBL" id="SFC94664.1"/>
    </source>
</evidence>
<dbReference type="AlphaFoldDB" id="A0A1I1NA99"/>
<protein>
    <submittedName>
        <fullName evidence="1">Squalene synthase HpnC</fullName>
    </submittedName>
</protein>
<dbReference type="GO" id="GO:0016114">
    <property type="term" value="P:terpenoid biosynthetic process"/>
    <property type="evidence" value="ECO:0007669"/>
    <property type="project" value="UniProtKB-ARBA"/>
</dbReference>
<dbReference type="SFLD" id="SFLDS00005">
    <property type="entry name" value="Isoprenoid_Synthase_Type_I"/>
    <property type="match status" value="1"/>
</dbReference>
<dbReference type="InterPro" id="IPR044843">
    <property type="entry name" value="Trans_IPPS_bact-type"/>
</dbReference>
<dbReference type="STRING" id="1123397.SAMN05660831_00187"/>
<dbReference type="SFLD" id="SFLDG01212">
    <property type="entry name" value="Phytoene_synthase_like"/>
    <property type="match status" value="1"/>
</dbReference>
<keyword evidence="2" id="KW-1185">Reference proteome</keyword>
<dbReference type="EMBL" id="FOMJ01000001">
    <property type="protein sequence ID" value="SFC94664.1"/>
    <property type="molecule type" value="Genomic_DNA"/>
</dbReference>
<reference evidence="1 2" key="1">
    <citation type="submission" date="2016-10" db="EMBL/GenBank/DDBJ databases">
        <authorList>
            <person name="de Groot N.N."/>
        </authorList>
    </citation>
    <scope>NUCLEOTIDE SEQUENCE [LARGE SCALE GENOMIC DNA]</scope>
    <source>
        <strain evidence="1 2">HL3</strain>
    </source>
</reference>
<dbReference type="InterPro" id="IPR008949">
    <property type="entry name" value="Isoprenoid_synthase_dom_sf"/>
</dbReference>
<dbReference type="Proteomes" id="UP000198611">
    <property type="component" value="Unassembled WGS sequence"/>
</dbReference>